<feature type="transmembrane region" description="Helical" evidence="1">
    <location>
        <begin position="38"/>
        <end position="61"/>
    </location>
</feature>
<accession>A0A1F7IWB3</accession>
<protein>
    <submittedName>
        <fullName evidence="2">Uncharacterized protein</fullName>
    </submittedName>
</protein>
<reference evidence="2 3" key="1">
    <citation type="journal article" date="2016" name="Nat. Commun.">
        <title>Thousands of microbial genomes shed light on interconnected biogeochemical processes in an aquifer system.</title>
        <authorList>
            <person name="Anantharaman K."/>
            <person name="Brown C.T."/>
            <person name="Hug L.A."/>
            <person name="Sharon I."/>
            <person name="Castelle C.J."/>
            <person name="Probst A.J."/>
            <person name="Thomas B.C."/>
            <person name="Singh A."/>
            <person name="Wilkins M.J."/>
            <person name="Karaoz U."/>
            <person name="Brodie E.L."/>
            <person name="Williams K.H."/>
            <person name="Hubbard S.S."/>
            <person name="Banfield J.F."/>
        </authorList>
    </citation>
    <scope>NUCLEOTIDE SEQUENCE [LARGE SCALE GENOMIC DNA]</scope>
</reference>
<gene>
    <name evidence="2" type="ORF">A3A93_02955</name>
</gene>
<dbReference type="EMBL" id="MGAL01000029">
    <property type="protein sequence ID" value="OGK47624.1"/>
    <property type="molecule type" value="Genomic_DNA"/>
</dbReference>
<keyword evidence="1" id="KW-0812">Transmembrane</keyword>
<name>A0A1F7IWB3_9BACT</name>
<comment type="caution">
    <text evidence="2">The sequence shown here is derived from an EMBL/GenBank/DDBJ whole genome shotgun (WGS) entry which is preliminary data.</text>
</comment>
<evidence type="ECO:0000313" key="3">
    <source>
        <dbReference type="Proteomes" id="UP000177141"/>
    </source>
</evidence>
<keyword evidence="1" id="KW-1133">Transmembrane helix</keyword>
<dbReference type="AlphaFoldDB" id="A0A1F7IWB3"/>
<proteinExistence type="predicted"/>
<evidence type="ECO:0000313" key="2">
    <source>
        <dbReference type="EMBL" id="OGK47624.1"/>
    </source>
</evidence>
<sequence length="115" mass="12229">MSHHLAQEIVIGPTGTGTPVTIVGPLQGIDKLTDLLNVIINVVLFPLAGVIVFFILIWGGYDLMMSQGEAEKIQSGRNKITTAIIGMVLLTISYLITKIIGYVFGLGGGVFGPIF</sequence>
<feature type="transmembrane region" description="Helical" evidence="1">
    <location>
        <begin position="82"/>
        <end position="105"/>
    </location>
</feature>
<organism evidence="2 3">
    <name type="scientific">Candidatus Roizmanbacteria bacterium RIFCSPLOWO2_01_FULL_38_12</name>
    <dbReference type="NCBI Taxonomy" id="1802061"/>
    <lineage>
        <taxon>Bacteria</taxon>
        <taxon>Candidatus Roizmaniibacteriota</taxon>
    </lineage>
</organism>
<keyword evidence="1" id="KW-0472">Membrane</keyword>
<evidence type="ECO:0000256" key="1">
    <source>
        <dbReference type="SAM" id="Phobius"/>
    </source>
</evidence>
<dbReference type="Proteomes" id="UP000177141">
    <property type="component" value="Unassembled WGS sequence"/>
</dbReference>